<evidence type="ECO:0000256" key="2">
    <source>
        <dbReference type="SAM" id="Phobius"/>
    </source>
</evidence>
<organism evidence="4 5">
    <name type="scientific">Tigriopus californicus</name>
    <name type="common">Marine copepod</name>
    <dbReference type="NCBI Taxonomy" id="6832"/>
    <lineage>
        <taxon>Eukaryota</taxon>
        <taxon>Metazoa</taxon>
        <taxon>Ecdysozoa</taxon>
        <taxon>Arthropoda</taxon>
        <taxon>Crustacea</taxon>
        <taxon>Multicrustacea</taxon>
        <taxon>Hexanauplia</taxon>
        <taxon>Copepoda</taxon>
        <taxon>Harpacticoida</taxon>
        <taxon>Harpacticidae</taxon>
        <taxon>Tigriopus</taxon>
    </lineage>
</organism>
<accession>A0A553PFN8</accession>
<keyword evidence="2" id="KW-1133">Transmembrane helix</keyword>
<evidence type="ECO:0000313" key="5">
    <source>
        <dbReference type="Proteomes" id="UP000318571"/>
    </source>
</evidence>
<feature type="region of interest" description="Disordered" evidence="1">
    <location>
        <begin position="348"/>
        <end position="406"/>
    </location>
</feature>
<feature type="compositionally biased region" description="Low complexity" evidence="1">
    <location>
        <begin position="73"/>
        <end position="89"/>
    </location>
</feature>
<proteinExistence type="predicted"/>
<feature type="signal peptide" evidence="3">
    <location>
        <begin position="1"/>
        <end position="27"/>
    </location>
</feature>
<evidence type="ECO:0008006" key="6">
    <source>
        <dbReference type="Google" id="ProtNLM"/>
    </source>
</evidence>
<feature type="transmembrane region" description="Helical" evidence="2">
    <location>
        <begin position="222"/>
        <end position="248"/>
    </location>
</feature>
<feature type="region of interest" description="Disordered" evidence="1">
    <location>
        <begin position="31"/>
        <end position="102"/>
    </location>
</feature>
<evidence type="ECO:0000256" key="1">
    <source>
        <dbReference type="SAM" id="MobiDB-lite"/>
    </source>
</evidence>
<evidence type="ECO:0000256" key="3">
    <source>
        <dbReference type="SAM" id="SignalP"/>
    </source>
</evidence>
<protein>
    <recommendedName>
        <fullName evidence="6">Syndecan/Neurexin domain-containing protein</fullName>
    </recommendedName>
</protein>
<feature type="chain" id="PRO_5022047595" description="Syndecan/Neurexin domain-containing protein" evidence="3">
    <location>
        <begin position="28"/>
        <end position="406"/>
    </location>
</feature>
<feature type="compositionally biased region" description="Basic and acidic residues" evidence="1">
    <location>
        <begin position="362"/>
        <end position="385"/>
    </location>
</feature>
<dbReference type="Proteomes" id="UP000318571">
    <property type="component" value="Chromosome 5"/>
</dbReference>
<sequence>MRLTLPGTTVLATSIVLICLCHSVVLAQEGPGLSETPQTRAAVEENTGDTNNSSTIAPSNETSGSSQMSSEATTILPTTLTPNTTGNDTSSTNETLTESPPIELTTPIPSIETDAHALQVVGNNETEEAEANDFSLKVNGTINGTRLEEEDDDWSLNGTEFGSGNFSTEDEGHLVEHILSVGDGSNEILDNSNASNDSASSTPVNDNLIQEPPPSIDYQTQIYIVSGTLGGILLLLIILVLALALSVAKLKDQLEKRQKSYLVDDNNINHNPDAAGLGRDQIHAYDNSAFTGVGDATEMQERSVDAKMEIARRGYTVYNGNSHENSYADPADLRFEHENRLEMKVPAKNPAESSHDECDEASDPHADLHPSHVRDSRATLMRYEDGVIPISEKQEGNRQNSRPYRY</sequence>
<comment type="caution">
    <text evidence="4">The sequence shown here is derived from an EMBL/GenBank/DDBJ whole genome shotgun (WGS) entry which is preliminary data.</text>
</comment>
<gene>
    <name evidence="4" type="ORF">TCAL_00071</name>
</gene>
<keyword evidence="2" id="KW-0812">Transmembrane</keyword>
<keyword evidence="2" id="KW-0472">Membrane</keyword>
<evidence type="ECO:0000313" key="4">
    <source>
        <dbReference type="EMBL" id="TRY76490.1"/>
    </source>
</evidence>
<keyword evidence="5" id="KW-1185">Reference proteome</keyword>
<dbReference type="AlphaFoldDB" id="A0A553PFN8"/>
<feature type="compositionally biased region" description="Polar residues" evidence="1">
    <location>
        <begin position="48"/>
        <end position="72"/>
    </location>
</feature>
<feature type="compositionally biased region" description="Polar residues" evidence="1">
    <location>
        <begin position="397"/>
        <end position="406"/>
    </location>
</feature>
<dbReference type="EMBL" id="VCGU01000004">
    <property type="protein sequence ID" value="TRY76490.1"/>
    <property type="molecule type" value="Genomic_DNA"/>
</dbReference>
<reference evidence="4 5" key="1">
    <citation type="journal article" date="2018" name="Nat. Ecol. Evol.">
        <title>Genomic signatures of mitonuclear coevolution across populations of Tigriopus californicus.</title>
        <authorList>
            <person name="Barreto F.S."/>
            <person name="Watson E.T."/>
            <person name="Lima T.G."/>
            <person name="Willett C.S."/>
            <person name="Edmands S."/>
            <person name="Li W."/>
            <person name="Burton R.S."/>
        </authorList>
    </citation>
    <scope>NUCLEOTIDE SEQUENCE [LARGE SCALE GENOMIC DNA]</scope>
    <source>
        <strain evidence="4 5">San Diego</strain>
    </source>
</reference>
<name>A0A553PFN8_TIGCA</name>
<keyword evidence="3" id="KW-0732">Signal</keyword>